<dbReference type="Proteomes" id="UP001497680">
    <property type="component" value="Unassembled WGS sequence"/>
</dbReference>
<name>A0ACC0CJ65_9PEZI</name>
<organism evidence="1 2">
    <name type="scientific">Hypoxylon rubiginosum</name>
    <dbReference type="NCBI Taxonomy" id="110542"/>
    <lineage>
        <taxon>Eukaryota</taxon>
        <taxon>Fungi</taxon>
        <taxon>Dikarya</taxon>
        <taxon>Ascomycota</taxon>
        <taxon>Pezizomycotina</taxon>
        <taxon>Sordariomycetes</taxon>
        <taxon>Xylariomycetidae</taxon>
        <taxon>Xylariales</taxon>
        <taxon>Hypoxylaceae</taxon>
        <taxon>Hypoxylon</taxon>
    </lineage>
</organism>
<comment type="caution">
    <text evidence="1">The sequence shown here is derived from an EMBL/GenBank/DDBJ whole genome shotgun (WGS) entry which is preliminary data.</text>
</comment>
<evidence type="ECO:0000313" key="2">
    <source>
        <dbReference type="Proteomes" id="UP001497680"/>
    </source>
</evidence>
<evidence type="ECO:0000313" key="1">
    <source>
        <dbReference type="EMBL" id="KAI6080348.1"/>
    </source>
</evidence>
<gene>
    <name evidence="1" type="ORF">F4821DRAFT_63901</name>
</gene>
<protein>
    <submittedName>
        <fullName evidence="1">HET-domain-containing protein</fullName>
    </submittedName>
</protein>
<sequence>MIPIDSDRNQVRLLEISPGSDPEDIRCTHRVVSLDDEKVQYQTLSYVWGARTEDKSVILEGCSVKVTDNLFSALRAIRSSTEPIILWVDALCINQDDAVEKKEQVHLMRRIYAQCTNCFIHLGRVNASETGASEEDALEAAQAAMDAIRLVADPSPYSELPSNLKTPEAQAHAGKAFQYVQCAPWWSRIWTIQEGVAPPRHTILWGPLSMPWDVFAKFSGNAMGLRWPDNLGLNFFVFFPNGVANILSASFAALGMASAWANETPNALDMLWRFRYRHSSDPRDKVYSILGLLREGERPLPSVTSSDYELPAATLYKRVTIDLIRDEWGLRPLIGLRGEQKSVPGLPSWAVDWSIPEDGKSEFWAHDNFYMDFTADRGLPMLDKDVLTDENEDAAIHLNGLVFDNVLVSSKPIKTSEMGEVMQMWNKLTAEAKAKGLRHDPTTETFRNIVFRNMMDGTFLEPDRRTKWRDTMWLNQTLFFTNTGYIGLGPSTLTEGDEVWIMSGGRVPFAFRPKDGHLQTERVKTEDYVFVGDVYMPGLMHGEAVEGRINEQRFIKIH</sequence>
<accession>A0ACC0CJ65</accession>
<dbReference type="EMBL" id="MU394452">
    <property type="protein sequence ID" value="KAI6080348.1"/>
    <property type="molecule type" value="Genomic_DNA"/>
</dbReference>
<keyword evidence="2" id="KW-1185">Reference proteome</keyword>
<reference evidence="1 2" key="1">
    <citation type="journal article" date="2022" name="New Phytol.">
        <title>Ecological generalism drives hyperdiversity of secondary metabolite gene clusters in xylarialean endophytes.</title>
        <authorList>
            <person name="Franco M.E.E."/>
            <person name="Wisecaver J.H."/>
            <person name="Arnold A.E."/>
            <person name="Ju Y.M."/>
            <person name="Slot J.C."/>
            <person name="Ahrendt S."/>
            <person name="Moore L.P."/>
            <person name="Eastman K.E."/>
            <person name="Scott K."/>
            <person name="Konkel Z."/>
            <person name="Mondo S.J."/>
            <person name="Kuo A."/>
            <person name="Hayes R.D."/>
            <person name="Haridas S."/>
            <person name="Andreopoulos B."/>
            <person name="Riley R."/>
            <person name="LaButti K."/>
            <person name="Pangilinan J."/>
            <person name="Lipzen A."/>
            <person name="Amirebrahimi M."/>
            <person name="Yan J."/>
            <person name="Adam C."/>
            <person name="Keymanesh K."/>
            <person name="Ng V."/>
            <person name="Louie K."/>
            <person name="Northen T."/>
            <person name="Drula E."/>
            <person name="Henrissat B."/>
            <person name="Hsieh H.M."/>
            <person name="Youens-Clark K."/>
            <person name="Lutzoni F."/>
            <person name="Miadlikowska J."/>
            <person name="Eastwood D.C."/>
            <person name="Hamelin R.C."/>
            <person name="Grigoriev I.V."/>
            <person name="U'Ren J.M."/>
        </authorList>
    </citation>
    <scope>NUCLEOTIDE SEQUENCE [LARGE SCALE GENOMIC DNA]</scope>
    <source>
        <strain evidence="1 2">ER1909</strain>
    </source>
</reference>
<proteinExistence type="predicted"/>